<evidence type="ECO:0000313" key="4">
    <source>
        <dbReference type="Proteomes" id="UP000318148"/>
    </source>
</evidence>
<comment type="caution">
    <text evidence="3">The sequence shown here is derived from an EMBL/GenBank/DDBJ whole genome shotgun (WGS) entry which is preliminary data.</text>
</comment>
<evidence type="ECO:0000259" key="2">
    <source>
        <dbReference type="Pfam" id="PF17148"/>
    </source>
</evidence>
<organism evidence="3 4">
    <name type="scientific">SAR92 clade bacterium</name>
    <dbReference type="NCBI Taxonomy" id="2315479"/>
    <lineage>
        <taxon>Bacteria</taxon>
        <taxon>Pseudomonadati</taxon>
        <taxon>Pseudomonadota</taxon>
        <taxon>Gammaproteobacteria</taxon>
        <taxon>Cellvibrionales</taxon>
        <taxon>Porticoccaceae</taxon>
        <taxon>SAR92 clade</taxon>
    </lineage>
</organism>
<dbReference type="InterPro" id="IPR034032">
    <property type="entry name" value="Zn_MMP-like_bac"/>
</dbReference>
<sequence>TEVEAIITLKGEATGNFIKSVVPTPDAVTVRQRHSFVKLPDDDYKPRVFDPRAGFSGISFMDFAAPIDRPIMKRFIARHRLLKKDPDAEMSEPIDPIIYYLDRGTPEPVRSALLEGGNWWNQAFEAAGFKNAFRVELAPKGMDFLDVRYNVIQWVHRSTRGWSYGASVRDPRTGEILKGHVSLGSLRVRQDYLIAQGLLQPFEKDKPSDKRMLEMALARLRQLSAHEIGHTIGLSHNFSSSAAGRSSVMDYPHPLITGSSEKLDFSNAYDDKIGAWDKWAITYGYGYPKDGQDEAVFLNHTLEQTYNEGYEFISDSDARDLSGVHPRAHLWDNGNSASDELIRLLELRKARMQTFNVNAIRTGVPESMLEEIFVPLYLMHRYQLEATAKLIGGVNFSYKVKGDNQSKHSWVEANIQKKALDALILAIGADQLKVPPHVIELIPPRPFGYNRSRETFESRLGPIFDPIAPAENIVDLVFRLLLEDGRANRIHIQHLQNPNLLSLKNILTLFQKSIFSASISTGIEEELQIMVGSKWVDHLMMLAKNPSAAESVRAISRAHLKLLQDTLSGNNSEKGANTTIASESSIYIREKIESFFDNPLEIEQQRIMKVPDGSPIGMDSMSCDFDY</sequence>
<proteinExistence type="predicted"/>
<dbReference type="InterPro" id="IPR032534">
    <property type="entry name" value="EcxA_zinc-bd"/>
</dbReference>
<dbReference type="Pfam" id="PF16313">
    <property type="entry name" value="DUF4953"/>
    <property type="match status" value="1"/>
</dbReference>
<dbReference type="GO" id="GO:0008237">
    <property type="term" value="F:metallopeptidase activity"/>
    <property type="evidence" value="ECO:0007669"/>
    <property type="project" value="InterPro"/>
</dbReference>
<dbReference type="EMBL" id="SHBO01000036">
    <property type="protein sequence ID" value="RZO05784.1"/>
    <property type="molecule type" value="Genomic_DNA"/>
</dbReference>
<dbReference type="AlphaFoldDB" id="A0A520LLX5"/>
<dbReference type="Proteomes" id="UP000318148">
    <property type="component" value="Unassembled WGS sequence"/>
</dbReference>
<feature type="non-terminal residue" evidence="3">
    <location>
        <position position="1"/>
    </location>
</feature>
<feature type="domain" description="EcxA zinc-binding" evidence="1">
    <location>
        <begin position="209"/>
        <end position="518"/>
    </location>
</feature>
<dbReference type="SUPFAM" id="SSF55486">
    <property type="entry name" value="Metalloproteases ('zincins'), catalytic domain"/>
    <property type="match status" value="1"/>
</dbReference>
<dbReference type="Gene3D" id="3.40.390.10">
    <property type="entry name" value="Collagenase (Catalytic Domain)"/>
    <property type="match status" value="1"/>
</dbReference>
<reference evidence="3 4" key="1">
    <citation type="submission" date="2019-02" db="EMBL/GenBank/DDBJ databases">
        <title>Prokaryotic population dynamics and viral predation in marine succession experiment using metagenomics: the confinement effect.</title>
        <authorList>
            <person name="Haro-Moreno J.M."/>
            <person name="Rodriguez-Valera F."/>
            <person name="Lopez-Perez M."/>
        </authorList>
    </citation>
    <scope>NUCLEOTIDE SEQUENCE [LARGE SCALE GENOMIC DNA]</scope>
    <source>
        <strain evidence="3">MED-G169</strain>
    </source>
</reference>
<feature type="domain" description="DUF5117" evidence="2">
    <location>
        <begin position="1"/>
        <end position="84"/>
    </location>
</feature>
<dbReference type="InterPro" id="IPR024079">
    <property type="entry name" value="MetalloPept_cat_dom_sf"/>
</dbReference>
<dbReference type="Pfam" id="PF17148">
    <property type="entry name" value="DUF5117"/>
    <property type="match status" value="1"/>
</dbReference>
<protein>
    <submittedName>
        <fullName evidence="3">DUF5117 domain-containing protein</fullName>
    </submittedName>
</protein>
<evidence type="ECO:0000259" key="1">
    <source>
        <dbReference type="Pfam" id="PF16313"/>
    </source>
</evidence>
<dbReference type="PANTHER" id="PTHR38478">
    <property type="entry name" value="PEPTIDASE M1A AND M12B"/>
    <property type="match status" value="1"/>
</dbReference>
<dbReference type="PANTHER" id="PTHR38478:SF1">
    <property type="entry name" value="ZINC DEPENDENT METALLOPROTEASE DOMAIN LIPOPROTEIN"/>
    <property type="match status" value="1"/>
</dbReference>
<name>A0A520LLX5_9GAMM</name>
<accession>A0A520LLX5</accession>
<evidence type="ECO:0000313" key="3">
    <source>
        <dbReference type="EMBL" id="RZO05784.1"/>
    </source>
</evidence>
<dbReference type="CDD" id="cd04276">
    <property type="entry name" value="ZnMc_MMP_like_2"/>
    <property type="match status" value="1"/>
</dbReference>
<gene>
    <name evidence="3" type="ORF">EVB02_03135</name>
</gene>
<dbReference type="InterPro" id="IPR033413">
    <property type="entry name" value="DUF5117"/>
</dbReference>